<protein>
    <submittedName>
        <fullName evidence="1">Uncharacterized protein</fullName>
    </submittedName>
</protein>
<keyword evidence="2" id="KW-1185">Reference proteome</keyword>
<name>A0ABU7M7X2_9ACTN</name>
<reference evidence="1 2" key="1">
    <citation type="submission" date="2024-01" db="EMBL/GenBank/DDBJ databases">
        <title>Draft genome sequence of Gordonia sp. LSe1-13.</title>
        <authorList>
            <person name="Suphannarot A."/>
            <person name="Mingma R."/>
        </authorList>
    </citation>
    <scope>NUCLEOTIDE SEQUENCE [LARGE SCALE GENOMIC DNA]</scope>
    <source>
        <strain evidence="1 2">LSe1-13</strain>
    </source>
</reference>
<proteinExistence type="predicted"/>
<gene>
    <name evidence="1" type="ORF">VZC37_02495</name>
</gene>
<comment type="caution">
    <text evidence="1">The sequence shown here is derived from an EMBL/GenBank/DDBJ whole genome shotgun (WGS) entry which is preliminary data.</text>
</comment>
<dbReference type="EMBL" id="JAZDUF010000001">
    <property type="protein sequence ID" value="MEE3849185.1"/>
    <property type="molecule type" value="Genomic_DNA"/>
</dbReference>
<sequence>MDPWGSIPKIREYGQWMDPKTYLRNVGEPVTVVATALLQRPRFEDIDGCIVLEGSDPATVRKWIEQLPDKKSVEEVVNHLHVWDVVPGLDSMPTQVAMMFGEWLAWGWERAASEQFPGREFHAEAVEGDYGVEVTVFQTAG</sequence>
<accession>A0ABU7M7X2</accession>
<evidence type="ECO:0000313" key="1">
    <source>
        <dbReference type="EMBL" id="MEE3849185.1"/>
    </source>
</evidence>
<evidence type="ECO:0000313" key="2">
    <source>
        <dbReference type="Proteomes" id="UP001347146"/>
    </source>
</evidence>
<dbReference type="RefSeq" id="WP_330430834.1">
    <property type="nucleotide sequence ID" value="NZ_JAZDUF010000001.1"/>
</dbReference>
<organism evidence="1 2">
    <name type="scientific">Gordonia sesuvii</name>
    <dbReference type="NCBI Taxonomy" id="3116777"/>
    <lineage>
        <taxon>Bacteria</taxon>
        <taxon>Bacillati</taxon>
        <taxon>Actinomycetota</taxon>
        <taxon>Actinomycetes</taxon>
        <taxon>Mycobacteriales</taxon>
        <taxon>Gordoniaceae</taxon>
        <taxon>Gordonia</taxon>
    </lineage>
</organism>
<dbReference type="Proteomes" id="UP001347146">
    <property type="component" value="Unassembled WGS sequence"/>
</dbReference>